<reference evidence="1 2" key="1">
    <citation type="journal article" date="2014" name="Mol. Biol. Evol.">
        <title>Massive expansion of Ubiquitination-related gene families within the Chlamydiae.</title>
        <authorList>
            <person name="Domman D."/>
            <person name="Collingro A."/>
            <person name="Lagkouvardos I."/>
            <person name="Gehre L."/>
            <person name="Weinmaier T."/>
            <person name="Rattei T."/>
            <person name="Subtil A."/>
            <person name="Horn M."/>
        </authorList>
    </citation>
    <scope>NUCLEOTIDE SEQUENCE [LARGE SCALE GENOMIC DNA]</scope>
    <source>
        <strain evidence="1 2">EI2</strain>
    </source>
</reference>
<accession>A0A0C1JJE8</accession>
<dbReference type="Proteomes" id="UP000031465">
    <property type="component" value="Unassembled WGS sequence"/>
</dbReference>
<dbReference type="PATRIC" id="fig|362787.3.peg.2096"/>
<dbReference type="RefSeq" id="WP_162180863.1">
    <property type="nucleotide sequence ID" value="NZ_JSAN01000151.1"/>
</dbReference>
<sequence length="56" mass="6496">MGSVIFVKHLAQYLQTTSYVVQNVIMKYITDAEKKQFSYSCRKQTGLKIDIRLATH</sequence>
<dbReference type="EMBL" id="JSAN01000151">
    <property type="protein sequence ID" value="KIC70701.1"/>
    <property type="molecule type" value="Genomic_DNA"/>
</dbReference>
<evidence type="ECO:0000313" key="1">
    <source>
        <dbReference type="EMBL" id="KIC70701.1"/>
    </source>
</evidence>
<protein>
    <submittedName>
        <fullName evidence="1">Uncharacterized protein</fullName>
    </submittedName>
</protein>
<name>A0A0C1JJE8_9BACT</name>
<comment type="caution">
    <text evidence="1">The sequence shown here is derived from an EMBL/GenBank/DDBJ whole genome shotgun (WGS) entry which is preliminary data.</text>
</comment>
<proteinExistence type="predicted"/>
<gene>
    <name evidence="1" type="ORF">DB44_GF00010</name>
</gene>
<evidence type="ECO:0000313" key="2">
    <source>
        <dbReference type="Proteomes" id="UP000031465"/>
    </source>
</evidence>
<organism evidence="1 2">
    <name type="scientific">Candidatus Protochlamydia amoebophila</name>
    <dbReference type="NCBI Taxonomy" id="362787"/>
    <lineage>
        <taxon>Bacteria</taxon>
        <taxon>Pseudomonadati</taxon>
        <taxon>Chlamydiota</taxon>
        <taxon>Chlamydiia</taxon>
        <taxon>Parachlamydiales</taxon>
        <taxon>Parachlamydiaceae</taxon>
        <taxon>Candidatus Protochlamydia</taxon>
    </lineage>
</organism>
<dbReference type="AlphaFoldDB" id="A0A0C1JJE8"/>